<dbReference type="SUPFAM" id="SSF48726">
    <property type="entry name" value="Immunoglobulin"/>
    <property type="match status" value="1"/>
</dbReference>
<dbReference type="Gene3D" id="2.60.40.10">
    <property type="entry name" value="Immunoglobulins"/>
    <property type="match status" value="1"/>
</dbReference>
<evidence type="ECO:0000256" key="1">
    <source>
        <dbReference type="ARBA" id="ARBA00022737"/>
    </source>
</evidence>
<protein>
    <submittedName>
        <fullName evidence="3">TTN</fullName>
        <ecNumber evidence="3">2.7.11.1</ecNumber>
    </submittedName>
</protein>
<dbReference type="PANTHER" id="PTHR13817">
    <property type="entry name" value="TITIN"/>
    <property type="match status" value="1"/>
</dbReference>
<name>A0A8S3UVB1_MYTED</name>
<dbReference type="InterPro" id="IPR003599">
    <property type="entry name" value="Ig_sub"/>
</dbReference>
<dbReference type="Proteomes" id="UP000683360">
    <property type="component" value="Unassembled WGS sequence"/>
</dbReference>
<sequence length="267" mass="30793">MVQEQCRSKTNGNVSIALGKRHYNFTIGWCTINDSGQYSAVAENVRKQTIVYVKEKTITKGADVVFECEVEKPYRAVWYKDDIEVTPSSRIKLVTKDRTVCQLIIKQTTPADVGKYQIRMNNVYSSARLDVNEITKDMDYVYRLLRPEENYANGIRAKNPNSPTSVFRHVLDGSYRSTSRYISTCGSLHALREFAQKSRSPGHVIKIQIDALPDDVEIIDLRDYHERMEYIEHTDDEDEIRKFNNFANKFEEVLLSGYIPASCIQRV</sequence>
<dbReference type="SMART" id="SM00409">
    <property type="entry name" value="IG"/>
    <property type="match status" value="1"/>
</dbReference>
<evidence type="ECO:0000259" key="2">
    <source>
        <dbReference type="SMART" id="SM00409"/>
    </source>
</evidence>
<evidence type="ECO:0000313" key="4">
    <source>
        <dbReference type="Proteomes" id="UP000683360"/>
    </source>
</evidence>
<keyword evidence="3" id="KW-0808">Transferase</keyword>
<dbReference type="AlphaFoldDB" id="A0A8S3UVB1"/>
<dbReference type="EMBL" id="CAJPWZ010002846">
    <property type="protein sequence ID" value="CAG2246216.1"/>
    <property type="molecule type" value="Genomic_DNA"/>
</dbReference>
<proteinExistence type="predicted"/>
<dbReference type="PANTHER" id="PTHR13817:SF73">
    <property type="entry name" value="FIBRONECTIN TYPE-III DOMAIN-CONTAINING PROTEIN"/>
    <property type="match status" value="1"/>
</dbReference>
<dbReference type="InterPro" id="IPR036179">
    <property type="entry name" value="Ig-like_dom_sf"/>
</dbReference>
<dbReference type="Pfam" id="PF07679">
    <property type="entry name" value="I-set"/>
    <property type="match status" value="1"/>
</dbReference>
<dbReference type="EC" id="2.7.11.1" evidence="3"/>
<comment type="caution">
    <text evidence="3">The sequence shown here is derived from an EMBL/GenBank/DDBJ whole genome shotgun (WGS) entry which is preliminary data.</text>
</comment>
<dbReference type="InterPro" id="IPR013783">
    <property type="entry name" value="Ig-like_fold"/>
</dbReference>
<keyword evidence="4" id="KW-1185">Reference proteome</keyword>
<accession>A0A8S3UVB1</accession>
<dbReference type="InterPro" id="IPR013098">
    <property type="entry name" value="Ig_I-set"/>
</dbReference>
<evidence type="ECO:0000313" key="3">
    <source>
        <dbReference type="EMBL" id="CAG2246216.1"/>
    </source>
</evidence>
<keyword evidence="1" id="KW-0677">Repeat</keyword>
<reference evidence="3" key="1">
    <citation type="submission" date="2021-03" db="EMBL/GenBank/DDBJ databases">
        <authorList>
            <person name="Bekaert M."/>
        </authorList>
    </citation>
    <scope>NUCLEOTIDE SEQUENCE</scope>
</reference>
<organism evidence="3 4">
    <name type="scientific">Mytilus edulis</name>
    <name type="common">Blue mussel</name>
    <dbReference type="NCBI Taxonomy" id="6550"/>
    <lineage>
        <taxon>Eukaryota</taxon>
        <taxon>Metazoa</taxon>
        <taxon>Spiralia</taxon>
        <taxon>Lophotrochozoa</taxon>
        <taxon>Mollusca</taxon>
        <taxon>Bivalvia</taxon>
        <taxon>Autobranchia</taxon>
        <taxon>Pteriomorphia</taxon>
        <taxon>Mytilida</taxon>
        <taxon>Mytiloidea</taxon>
        <taxon>Mytilidae</taxon>
        <taxon>Mytilinae</taxon>
        <taxon>Mytilus</taxon>
    </lineage>
</organism>
<dbReference type="InterPro" id="IPR050964">
    <property type="entry name" value="Striated_Muscle_Regulatory"/>
</dbReference>
<dbReference type="OrthoDB" id="6133810at2759"/>
<feature type="domain" description="Immunoglobulin" evidence="2">
    <location>
        <begin position="53"/>
        <end position="132"/>
    </location>
</feature>
<dbReference type="GO" id="GO:0004674">
    <property type="term" value="F:protein serine/threonine kinase activity"/>
    <property type="evidence" value="ECO:0007669"/>
    <property type="project" value="UniProtKB-EC"/>
</dbReference>
<gene>
    <name evidence="3" type="ORF">MEDL_58201</name>
</gene>